<protein>
    <submittedName>
        <fullName evidence="2">Uncharacterized protein</fullName>
    </submittedName>
</protein>
<reference evidence="2 3" key="1">
    <citation type="journal article" date="2018" name="Mol. Plant">
        <title>The genome of Artemisia annua provides insight into the evolution of Asteraceae family and artemisinin biosynthesis.</title>
        <authorList>
            <person name="Shen Q."/>
            <person name="Zhang L."/>
            <person name="Liao Z."/>
            <person name="Wang S."/>
            <person name="Yan T."/>
            <person name="Shi P."/>
            <person name="Liu M."/>
            <person name="Fu X."/>
            <person name="Pan Q."/>
            <person name="Wang Y."/>
            <person name="Lv Z."/>
            <person name="Lu X."/>
            <person name="Zhang F."/>
            <person name="Jiang W."/>
            <person name="Ma Y."/>
            <person name="Chen M."/>
            <person name="Hao X."/>
            <person name="Li L."/>
            <person name="Tang Y."/>
            <person name="Lv G."/>
            <person name="Zhou Y."/>
            <person name="Sun X."/>
            <person name="Brodelius P.E."/>
            <person name="Rose J.K.C."/>
            <person name="Tang K."/>
        </authorList>
    </citation>
    <scope>NUCLEOTIDE SEQUENCE [LARGE SCALE GENOMIC DNA]</scope>
    <source>
        <strain evidence="3">cv. Huhao1</strain>
        <tissue evidence="2">Leaf</tissue>
    </source>
</reference>
<keyword evidence="1" id="KW-0812">Transmembrane</keyword>
<feature type="transmembrane region" description="Helical" evidence="1">
    <location>
        <begin position="222"/>
        <end position="245"/>
    </location>
</feature>
<comment type="caution">
    <text evidence="2">The sequence shown here is derived from an EMBL/GenBank/DDBJ whole genome shotgun (WGS) entry which is preliminary data.</text>
</comment>
<dbReference type="EMBL" id="PKPP01002751">
    <property type="protein sequence ID" value="PWA73344.1"/>
    <property type="molecule type" value="Genomic_DNA"/>
</dbReference>
<evidence type="ECO:0000313" key="2">
    <source>
        <dbReference type="EMBL" id="PWA73344.1"/>
    </source>
</evidence>
<dbReference type="Proteomes" id="UP000245207">
    <property type="component" value="Unassembled WGS sequence"/>
</dbReference>
<keyword evidence="1" id="KW-1133">Transmembrane helix</keyword>
<evidence type="ECO:0000313" key="3">
    <source>
        <dbReference type="Proteomes" id="UP000245207"/>
    </source>
</evidence>
<dbReference type="AlphaFoldDB" id="A0A2U1NIK1"/>
<organism evidence="2 3">
    <name type="scientific">Artemisia annua</name>
    <name type="common">Sweet wormwood</name>
    <dbReference type="NCBI Taxonomy" id="35608"/>
    <lineage>
        <taxon>Eukaryota</taxon>
        <taxon>Viridiplantae</taxon>
        <taxon>Streptophyta</taxon>
        <taxon>Embryophyta</taxon>
        <taxon>Tracheophyta</taxon>
        <taxon>Spermatophyta</taxon>
        <taxon>Magnoliopsida</taxon>
        <taxon>eudicotyledons</taxon>
        <taxon>Gunneridae</taxon>
        <taxon>Pentapetalae</taxon>
        <taxon>asterids</taxon>
        <taxon>campanulids</taxon>
        <taxon>Asterales</taxon>
        <taxon>Asteraceae</taxon>
        <taxon>Asteroideae</taxon>
        <taxon>Anthemideae</taxon>
        <taxon>Artemisiinae</taxon>
        <taxon>Artemisia</taxon>
    </lineage>
</organism>
<dbReference type="OrthoDB" id="1934322at2759"/>
<sequence>MEKQPSHALNLTGAFADSKRIIVASYTHYLALSVFYFPVCATVTFPFLANLNANLMKELSNSNLDQKTVIYLIICIILVYIITVCDIATITYSTHHCVLGDPSSLLTILKSLKCTFFPLFFTSFVAAVLVVLITLTFLVSYGLVLMLGQTLGFVNSYDNYFWFSLVLHTVIFGVIVGVIITKWSLAYVVGLAESKWGFSALKRSWHLFEDVSKRSLKKGLKYDILSGICIFCGGIVPAAVVYVSWSLNWTISDLSFILLTVFGSFFLMMGMLMKTVDDSVFYNYLKAFHDELPVKIDQGYVHPSTDVKKVPRVVNVATA</sequence>
<evidence type="ECO:0000256" key="1">
    <source>
        <dbReference type="SAM" id="Phobius"/>
    </source>
</evidence>
<name>A0A2U1NIK1_ARTAN</name>
<accession>A0A2U1NIK1</accession>
<feature type="transmembrane region" description="Helical" evidence="1">
    <location>
        <begin position="29"/>
        <end position="49"/>
    </location>
</feature>
<feature type="transmembrane region" description="Helical" evidence="1">
    <location>
        <begin position="160"/>
        <end position="180"/>
    </location>
</feature>
<feature type="transmembrane region" description="Helical" evidence="1">
    <location>
        <begin position="114"/>
        <end position="140"/>
    </location>
</feature>
<dbReference type="PANTHER" id="PTHR33133:SF50">
    <property type="entry name" value="TRANSMEMBRANE PROTEIN"/>
    <property type="match status" value="1"/>
</dbReference>
<feature type="transmembrane region" description="Helical" evidence="1">
    <location>
        <begin position="69"/>
        <end position="93"/>
    </location>
</feature>
<gene>
    <name evidence="2" type="ORF">CTI12_AA261870</name>
</gene>
<proteinExistence type="predicted"/>
<dbReference type="PANTHER" id="PTHR33133">
    <property type="entry name" value="OS08G0107100 PROTEIN-RELATED"/>
    <property type="match status" value="1"/>
</dbReference>
<feature type="transmembrane region" description="Helical" evidence="1">
    <location>
        <begin position="251"/>
        <end position="272"/>
    </location>
</feature>
<keyword evidence="1" id="KW-0472">Membrane</keyword>
<keyword evidence="3" id="KW-1185">Reference proteome</keyword>